<dbReference type="InParanoid" id="A0A2J6T4P6"/>
<dbReference type="AlphaFoldDB" id="A0A2J6T4P6"/>
<accession>A0A2J6T4P6</accession>
<gene>
    <name evidence="2" type="ORF">K444DRAFT_23128</name>
</gene>
<evidence type="ECO:0000256" key="1">
    <source>
        <dbReference type="SAM" id="SignalP"/>
    </source>
</evidence>
<name>A0A2J6T4P6_9HELO</name>
<dbReference type="GeneID" id="36579307"/>
<organism evidence="2 3">
    <name type="scientific">Hyaloscypha bicolor E</name>
    <dbReference type="NCBI Taxonomy" id="1095630"/>
    <lineage>
        <taxon>Eukaryota</taxon>
        <taxon>Fungi</taxon>
        <taxon>Dikarya</taxon>
        <taxon>Ascomycota</taxon>
        <taxon>Pezizomycotina</taxon>
        <taxon>Leotiomycetes</taxon>
        <taxon>Helotiales</taxon>
        <taxon>Hyaloscyphaceae</taxon>
        <taxon>Hyaloscypha</taxon>
        <taxon>Hyaloscypha bicolor</taxon>
    </lineage>
</organism>
<evidence type="ECO:0000313" key="2">
    <source>
        <dbReference type="EMBL" id="PMD57991.1"/>
    </source>
</evidence>
<dbReference type="EMBL" id="KZ613838">
    <property type="protein sequence ID" value="PMD57991.1"/>
    <property type="molecule type" value="Genomic_DNA"/>
</dbReference>
<dbReference type="RefSeq" id="XP_024734895.1">
    <property type="nucleotide sequence ID" value="XM_024871225.1"/>
</dbReference>
<evidence type="ECO:0000313" key="3">
    <source>
        <dbReference type="Proteomes" id="UP000235371"/>
    </source>
</evidence>
<sequence length="70" mass="7760">MLQWRLKQLWSLFASVGSLSEASFLWVCPDDMHASMCSTLATHCCHLILLTLTWSNEICHSGSSSSTSVL</sequence>
<feature type="chain" id="PRO_5014377730" description="Secreted protein" evidence="1">
    <location>
        <begin position="23"/>
        <end position="70"/>
    </location>
</feature>
<keyword evidence="3" id="KW-1185">Reference proteome</keyword>
<feature type="signal peptide" evidence="1">
    <location>
        <begin position="1"/>
        <end position="22"/>
    </location>
</feature>
<reference evidence="2 3" key="1">
    <citation type="submission" date="2016-04" db="EMBL/GenBank/DDBJ databases">
        <title>A degradative enzymes factory behind the ericoid mycorrhizal symbiosis.</title>
        <authorList>
            <consortium name="DOE Joint Genome Institute"/>
            <person name="Martino E."/>
            <person name="Morin E."/>
            <person name="Grelet G."/>
            <person name="Kuo A."/>
            <person name="Kohler A."/>
            <person name="Daghino S."/>
            <person name="Barry K."/>
            <person name="Choi C."/>
            <person name="Cichocki N."/>
            <person name="Clum A."/>
            <person name="Copeland A."/>
            <person name="Hainaut M."/>
            <person name="Haridas S."/>
            <person name="Labutti K."/>
            <person name="Lindquist E."/>
            <person name="Lipzen A."/>
            <person name="Khouja H.-R."/>
            <person name="Murat C."/>
            <person name="Ohm R."/>
            <person name="Olson A."/>
            <person name="Spatafora J."/>
            <person name="Veneault-Fourrey C."/>
            <person name="Henrissat B."/>
            <person name="Grigoriev I."/>
            <person name="Martin F."/>
            <person name="Perotto S."/>
        </authorList>
    </citation>
    <scope>NUCLEOTIDE SEQUENCE [LARGE SCALE GENOMIC DNA]</scope>
    <source>
        <strain evidence="2 3">E</strain>
    </source>
</reference>
<keyword evidence="1" id="KW-0732">Signal</keyword>
<proteinExistence type="predicted"/>
<evidence type="ECO:0008006" key="4">
    <source>
        <dbReference type="Google" id="ProtNLM"/>
    </source>
</evidence>
<protein>
    <recommendedName>
        <fullName evidence="4">Secreted protein</fullName>
    </recommendedName>
</protein>
<dbReference type="Proteomes" id="UP000235371">
    <property type="component" value="Unassembled WGS sequence"/>
</dbReference>